<dbReference type="AlphaFoldDB" id="A0A1Y6CMM2"/>
<dbReference type="NCBIfam" id="NF045672">
    <property type="entry name" value="MCP_gp7_epsi_15"/>
    <property type="match status" value="1"/>
</dbReference>
<evidence type="ECO:0000313" key="2">
    <source>
        <dbReference type="Proteomes" id="UP000192917"/>
    </source>
</evidence>
<dbReference type="STRING" id="560819.SAMN05428998_12576"/>
<name>A0A1Y6CMM2_9PROT</name>
<dbReference type="SUPFAM" id="SSF56563">
    <property type="entry name" value="Major capsid protein gp5"/>
    <property type="match status" value="1"/>
</dbReference>
<dbReference type="EMBL" id="FWZX01000025">
    <property type="protein sequence ID" value="SMF64660.1"/>
    <property type="molecule type" value="Genomic_DNA"/>
</dbReference>
<dbReference type="RefSeq" id="WP_085125233.1">
    <property type="nucleotide sequence ID" value="NZ_FWZX01000025.1"/>
</dbReference>
<dbReference type="InterPro" id="IPR048813">
    <property type="entry name" value="GP7-like"/>
</dbReference>
<reference evidence="1 2" key="1">
    <citation type="submission" date="2017-04" db="EMBL/GenBank/DDBJ databases">
        <authorList>
            <person name="Afonso C.L."/>
            <person name="Miller P.J."/>
            <person name="Scott M.A."/>
            <person name="Spackman E."/>
            <person name="Goraichik I."/>
            <person name="Dimitrov K.M."/>
            <person name="Suarez D.L."/>
            <person name="Swayne D.E."/>
        </authorList>
    </citation>
    <scope>NUCLEOTIDE SEQUENCE [LARGE SCALE GENOMIC DNA]</scope>
    <source>
        <strain evidence="1 2">USBA 355</strain>
    </source>
</reference>
<dbReference type="Proteomes" id="UP000192917">
    <property type="component" value="Unassembled WGS sequence"/>
</dbReference>
<proteinExistence type="predicted"/>
<keyword evidence="2" id="KW-1185">Reference proteome</keyword>
<evidence type="ECO:0000313" key="1">
    <source>
        <dbReference type="EMBL" id="SMF64660.1"/>
    </source>
</evidence>
<organism evidence="1 2">
    <name type="scientific">Tistlia consotensis USBA 355</name>
    <dbReference type="NCBI Taxonomy" id="560819"/>
    <lineage>
        <taxon>Bacteria</taxon>
        <taxon>Pseudomonadati</taxon>
        <taxon>Pseudomonadota</taxon>
        <taxon>Alphaproteobacteria</taxon>
        <taxon>Rhodospirillales</taxon>
        <taxon>Rhodovibrionaceae</taxon>
        <taxon>Tistlia</taxon>
    </lineage>
</organism>
<dbReference type="Pfam" id="PF20911">
    <property type="entry name" value="GP7"/>
    <property type="match status" value="1"/>
</dbReference>
<protein>
    <recommendedName>
        <fullName evidence="3">Major capsid protein</fullName>
    </recommendedName>
</protein>
<accession>A0A1Y6CMM2</accession>
<sequence length="332" mass="36524">MAVIGNTYLTLADLFSRQDETKAIATIIEMLAEINPLLEDMPVVECNSGTRHLTTVRTGLPSATWRKLYEGVQPSKSTTRQVYDTVGSLEAWSEIDAKLVEISSDPAGTRLSEAQAFIEALSQTMAATLFYGDTAAEPEKFLGLAPRFNDSGAENGSQIVKAGGSGSDNTSVWFVVWGERTVHGLYPRGSRAGLQRDDKGKQTKDQADGSVYDVFREKFCWDMGLSLRDWRYVARVCNIDVTALTSDASAGADLHEKLTEAYYRLHQRRIAGGKAAIYCNTRIKEYLHKQALKANANTFVRLAEVDGEEKMSFLGMPIRECDAILNSEAAVA</sequence>
<evidence type="ECO:0008006" key="3">
    <source>
        <dbReference type="Google" id="ProtNLM"/>
    </source>
</evidence>
<gene>
    <name evidence="1" type="ORF">SAMN05428998_12576</name>
</gene>